<keyword evidence="3" id="KW-0804">Transcription</keyword>
<dbReference type="SMART" id="SM00354">
    <property type="entry name" value="HTH_LACI"/>
    <property type="match status" value="1"/>
</dbReference>
<proteinExistence type="predicted"/>
<evidence type="ECO:0000256" key="1">
    <source>
        <dbReference type="ARBA" id="ARBA00023015"/>
    </source>
</evidence>
<comment type="caution">
    <text evidence="5">The sequence shown here is derived from an EMBL/GenBank/DDBJ whole genome shotgun (WGS) entry which is preliminary data.</text>
</comment>
<dbReference type="SUPFAM" id="SSF47413">
    <property type="entry name" value="lambda repressor-like DNA-binding domains"/>
    <property type="match status" value="1"/>
</dbReference>
<keyword evidence="1" id="KW-0805">Transcription regulation</keyword>
<dbReference type="Gene3D" id="3.40.50.2300">
    <property type="match status" value="2"/>
</dbReference>
<dbReference type="Pfam" id="PF00356">
    <property type="entry name" value="LacI"/>
    <property type="match status" value="1"/>
</dbReference>
<dbReference type="InterPro" id="IPR000843">
    <property type="entry name" value="HTH_LacI"/>
</dbReference>
<dbReference type="InterPro" id="IPR028082">
    <property type="entry name" value="Peripla_BP_I"/>
</dbReference>
<evidence type="ECO:0000313" key="6">
    <source>
        <dbReference type="Proteomes" id="UP000578112"/>
    </source>
</evidence>
<evidence type="ECO:0000256" key="3">
    <source>
        <dbReference type="ARBA" id="ARBA00023163"/>
    </source>
</evidence>
<organism evidence="5 6">
    <name type="scientific">Actinoplanes digitatis</name>
    <dbReference type="NCBI Taxonomy" id="1868"/>
    <lineage>
        <taxon>Bacteria</taxon>
        <taxon>Bacillati</taxon>
        <taxon>Actinomycetota</taxon>
        <taxon>Actinomycetes</taxon>
        <taxon>Micromonosporales</taxon>
        <taxon>Micromonosporaceae</taxon>
        <taxon>Actinoplanes</taxon>
    </lineage>
</organism>
<dbReference type="RefSeq" id="WP_184997873.1">
    <property type="nucleotide sequence ID" value="NZ_BOMK01000052.1"/>
</dbReference>
<dbReference type="Pfam" id="PF13377">
    <property type="entry name" value="Peripla_BP_3"/>
    <property type="match status" value="1"/>
</dbReference>
<name>A0A7W7I5D4_9ACTN</name>
<dbReference type="PANTHER" id="PTHR30146:SF109">
    <property type="entry name" value="HTH-TYPE TRANSCRIPTIONAL REGULATOR GALS"/>
    <property type="match status" value="1"/>
</dbReference>
<dbReference type="Proteomes" id="UP000578112">
    <property type="component" value="Unassembled WGS sequence"/>
</dbReference>
<evidence type="ECO:0000313" key="5">
    <source>
        <dbReference type="EMBL" id="MBB4766767.1"/>
    </source>
</evidence>
<dbReference type="EMBL" id="JACHNH010000001">
    <property type="protein sequence ID" value="MBB4766767.1"/>
    <property type="molecule type" value="Genomic_DNA"/>
</dbReference>
<evidence type="ECO:0000256" key="2">
    <source>
        <dbReference type="ARBA" id="ARBA00023125"/>
    </source>
</evidence>
<sequence>MNDVARTAGVSLKTVSRVVNGETTVDPTLVARVRAAVAALNYRRHLGASMLRRMDRRTGTIGLLIDDVGNPFSAALHRAVEDAARARGVHVLAGSLDGDPDRERELVRAFARRHADGLILAPAGADQGYLAAELPPDIPIVFVERPAAGFAGDAVLAGDASGALRAVRHLIGHGHRRIAYLGDPATHERREGYLTALEALGLHPVMIDGLRGSQAAEAATRSLLGRARPPTALFTGRNLITIGAVRALHGLGRHLDAALVGFDDFPLADLLEPAVTVVAQDPAAMGGAAARALFERIDGYAEEPREISVATTLIPRGSGEMPPTGS</sequence>
<accession>A0A7W7I5D4</accession>
<dbReference type="Gene3D" id="1.10.260.40">
    <property type="entry name" value="lambda repressor-like DNA-binding domains"/>
    <property type="match status" value="1"/>
</dbReference>
<dbReference type="PANTHER" id="PTHR30146">
    <property type="entry name" value="LACI-RELATED TRANSCRIPTIONAL REPRESSOR"/>
    <property type="match status" value="1"/>
</dbReference>
<dbReference type="GO" id="GO:0000976">
    <property type="term" value="F:transcription cis-regulatory region binding"/>
    <property type="evidence" value="ECO:0007669"/>
    <property type="project" value="TreeGrafter"/>
</dbReference>
<protein>
    <submittedName>
        <fullName evidence="5">LacI family transcriptional regulator</fullName>
    </submittedName>
</protein>
<dbReference type="PROSITE" id="PS00356">
    <property type="entry name" value="HTH_LACI_1"/>
    <property type="match status" value="1"/>
</dbReference>
<feature type="domain" description="HTH lacI-type" evidence="4">
    <location>
        <begin position="1"/>
        <end position="53"/>
    </location>
</feature>
<gene>
    <name evidence="5" type="ORF">BJ971_007323</name>
</gene>
<keyword evidence="2" id="KW-0238">DNA-binding</keyword>
<reference evidence="5 6" key="1">
    <citation type="submission" date="2020-08" db="EMBL/GenBank/DDBJ databases">
        <title>Sequencing the genomes of 1000 actinobacteria strains.</title>
        <authorList>
            <person name="Klenk H.-P."/>
        </authorList>
    </citation>
    <scope>NUCLEOTIDE SEQUENCE [LARGE SCALE GENOMIC DNA]</scope>
    <source>
        <strain evidence="5 6">DSM 43149</strain>
    </source>
</reference>
<dbReference type="PROSITE" id="PS50932">
    <property type="entry name" value="HTH_LACI_2"/>
    <property type="match status" value="1"/>
</dbReference>
<dbReference type="AlphaFoldDB" id="A0A7W7I5D4"/>
<keyword evidence="6" id="KW-1185">Reference proteome</keyword>
<dbReference type="GO" id="GO:0003700">
    <property type="term" value="F:DNA-binding transcription factor activity"/>
    <property type="evidence" value="ECO:0007669"/>
    <property type="project" value="TreeGrafter"/>
</dbReference>
<dbReference type="InterPro" id="IPR010982">
    <property type="entry name" value="Lambda_DNA-bd_dom_sf"/>
</dbReference>
<dbReference type="SUPFAM" id="SSF53822">
    <property type="entry name" value="Periplasmic binding protein-like I"/>
    <property type="match status" value="1"/>
</dbReference>
<dbReference type="CDD" id="cd06267">
    <property type="entry name" value="PBP1_LacI_sugar_binding-like"/>
    <property type="match status" value="1"/>
</dbReference>
<evidence type="ECO:0000259" key="4">
    <source>
        <dbReference type="PROSITE" id="PS50932"/>
    </source>
</evidence>
<dbReference type="InterPro" id="IPR046335">
    <property type="entry name" value="LacI/GalR-like_sensor"/>
</dbReference>